<name>A0A7S4FSB9_9EUGL</name>
<feature type="compositionally biased region" description="Polar residues" evidence="1">
    <location>
        <begin position="1"/>
        <end position="12"/>
    </location>
</feature>
<proteinExistence type="predicted"/>
<gene>
    <name evidence="2" type="ORF">EGYM00163_LOCUS22082</name>
</gene>
<evidence type="ECO:0000313" key="2">
    <source>
        <dbReference type="EMBL" id="CAE0810935.1"/>
    </source>
</evidence>
<sequence length="104" mass="10756">MTSQPSATQTPEIQVADRTCGPTQDPGLGHTDCRRFSECFGGGECFGGACTFGDGGATSSSKPWNAEGGRLVETRRLGPAKSPEGAEVGLDFSVSVLCLMSLIL</sequence>
<evidence type="ECO:0000256" key="1">
    <source>
        <dbReference type="SAM" id="MobiDB-lite"/>
    </source>
</evidence>
<feature type="region of interest" description="Disordered" evidence="1">
    <location>
        <begin position="1"/>
        <end position="27"/>
    </location>
</feature>
<accession>A0A7S4FSB9</accession>
<dbReference type="EMBL" id="HBJA01062427">
    <property type="protein sequence ID" value="CAE0810935.1"/>
    <property type="molecule type" value="Transcribed_RNA"/>
</dbReference>
<organism evidence="2">
    <name type="scientific">Eutreptiella gymnastica</name>
    <dbReference type="NCBI Taxonomy" id="73025"/>
    <lineage>
        <taxon>Eukaryota</taxon>
        <taxon>Discoba</taxon>
        <taxon>Euglenozoa</taxon>
        <taxon>Euglenida</taxon>
        <taxon>Spirocuta</taxon>
        <taxon>Euglenophyceae</taxon>
        <taxon>Eutreptiales</taxon>
        <taxon>Eutreptiaceae</taxon>
        <taxon>Eutreptiella</taxon>
    </lineage>
</organism>
<reference evidence="2" key="1">
    <citation type="submission" date="2021-01" db="EMBL/GenBank/DDBJ databases">
        <authorList>
            <person name="Corre E."/>
            <person name="Pelletier E."/>
            <person name="Niang G."/>
            <person name="Scheremetjew M."/>
            <person name="Finn R."/>
            <person name="Kale V."/>
            <person name="Holt S."/>
            <person name="Cochrane G."/>
            <person name="Meng A."/>
            <person name="Brown T."/>
            <person name="Cohen L."/>
        </authorList>
    </citation>
    <scope>NUCLEOTIDE SEQUENCE</scope>
    <source>
        <strain evidence="2">CCMP1594</strain>
    </source>
</reference>
<protein>
    <submittedName>
        <fullName evidence="2">Uncharacterized protein</fullName>
    </submittedName>
</protein>
<dbReference type="AlphaFoldDB" id="A0A7S4FSB9"/>